<dbReference type="NCBIfam" id="TIGR01488">
    <property type="entry name" value="HAD-SF-IB"/>
    <property type="match status" value="1"/>
</dbReference>
<dbReference type="GO" id="GO:0036424">
    <property type="term" value="F:L-phosphoserine phosphatase activity"/>
    <property type="evidence" value="ECO:0007669"/>
    <property type="project" value="TreeGrafter"/>
</dbReference>
<dbReference type="Pfam" id="PF12710">
    <property type="entry name" value="HAD"/>
    <property type="match status" value="1"/>
</dbReference>
<dbReference type="InterPro" id="IPR050582">
    <property type="entry name" value="HAD-like_SerB"/>
</dbReference>
<evidence type="ECO:0000313" key="1">
    <source>
        <dbReference type="EMBL" id="WAC14549.1"/>
    </source>
</evidence>
<accession>A0A9E8SNN2</accession>
<dbReference type="InterPro" id="IPR036412">
    <property type="entry name" value="HAD-like_sf"/>
</dbReference>
<dbReference type="GO" id="GO:0006564">
    <property type="term" value="P:L-serine biosynthetic process"/>
    <property type="evidence" value="ECO:0007669"/>
    <property type="project" value="TreeGrafter"/>
</dbReference>
<dbReference type="AlphaFoldDB" id="A0A9E8SNN2"/>
<dbReference type="Gene3D" id="1.20.1440.100">
    <property type="entry name" value="SG protein - dephosphorylation function"/>
    <property type="match status" value="1"/>
</dbReference>
<dbReference type="NCBIfam" id="TIGR01490">
    <property type="entry name" value="HAD-SF-IB-hyp1"/>
    <property type="match status" value="1"/>
</dbReference>
<dbReference type="Gene3D" id="3.40.50.1000">
    <property type="entry name" value="HAD superfamily/HAD-like"/>
    <property type="match status" value="1"/>
</dbReference>
<dbReference type="InterPro" id="IPR023214">
    <property type="entry name" value="HAD_sf"/>
</dbReference>
<keyword evidence="1" id="KW-0378">Hydrolase</keyword>
<evidence type="ECO:0000313" key="2">
    <source>
        <dbReference type="Proteomes" id="UP001164653"/>
    </source>
</evidence>
<sequence length="198" mass="22422">MDKDLAIFDFDGTITSKDTFLYFLKYTHPGLRGMVNVLRVTPQLVAYGLGFISNETAKKHLFSSFYKGMSADHFNAQAGSFVSHIDSFVKSKAMERINWHRQQGHRVLVVSAGFDNILIHWCKKENIELIATGVEIESGLLTGNFGSKNCYGIEKLNRIKAFLDPSDYGNIYVYGDSRGDLEMMQIATHPNHDKRIFT</sequence>
<organism evidence="1 2">
    <name type="scientific">Dyadobacter pollutisoli</name>
    <dbReference type="NCBI Taxonomy" id="2910158"/>
    <lineage>
        <taxon>Bacteria</taxon>
        <taxon>Pseudomonadati</taxon>
        <taxon>Bacteroidota</taxon>
        <taxon>Cytophagia</taxon>
        <taxon>Cytophagales</taxon>
        <taxon>Spirosomataceae</taxon>
        <taxon>Dyadobacter</taxon>
    </lineage>
</organism>
<reference evidence="1" key="1">
    <citation type="submission" date="2022-11" db="EMBL/GenBank/DDBJ databases">
        <title>Dyadobacter pollutisoli sp. nov., isolated from plastic dumped soil.</title>
        <authorList>
            <person name="Kim J.M."/>
            <person name="Kim K.R."/>
            <person name="Lee J.K."/>
            <person name="Hao L."/>
            <person name="Jeon C.O."/>
        </authorList>
    </citation>
    <scope>NUCLEOTIDE SEQUENCE</scope>
    <source>
        <strain evidence="1">U1</strain>
    </source>
</reference>
<dbReference type="PANTHER" id="PTHR43344:SF14">
    <property type="entry name" value="HAD-IB FAMILY HYDROLASE"/>
    <property type="match status" value="1"/>
</dbReference>
<dbReference type="GO" id="GO:0000287">
    <property type="term" value="F:magnesium ion binding"/>
    <property type="evidence" value="ECO:0007669"/>
    <property type="project" value="TreeGrafter"/>
</dbReference>
<keyword evidence="2" id="KW-1185">Reference proteome</keyword>
<dbReference type="RefSeq" id="WP_244819918.1">
    <property type="nucleotide sequence ID" value="NZ_CP112998.1"/>
</dbReference>
<dbReference type="EMBL" id="CP112998">
    <property type="protein sequence ID" value="WAC14549.1"/>
    <property type="molecule type" value="Genomic_DNA"/>
</dbReference>
<dbReference type="InterPro" id="IPR006385">
    <property type="entry name" value="HAD_hydro_SerB1"/>
</dbReference>
<protein>
    <submittedName>
        <fullName evidence="1">HAD-IB family hydrolase</fullName>
    </submittedName>
</protein>
<gene>
    <name evidence="1" type="ORF">ON006_11435</name>
</gene>
<dbReference type="SUPFAM" id="SSF56784">
    <property type="entry name" value="HAD-like"/>
    <property type="match status" value="1"/>
</dbReference>
<name>A0A9E8SNN2_9BACT</name>
<dbReference type="GO" id="GO:0005737">
    <property type="term" value="C:cytoplasm"/>
    <property type="evidence" value="ECO:0007669"/>
    <property type="project" value="TreeGrafter"/>
</dbReference>
<proteinExistence type="predicted"/>
<dbReference type="Proteomes" id="UP001164653">
    <property type="component" value="Chromosome"/>
</dbReference>
<dbReference type="PANTHER" id="PTHR43344">
    <property type="entry name" value="PHOSPHOSERINE PHOSPHATASE"/>
    <property type="match status" value="1"/>
</dbReference>
<dbReference type="KEGG" id="dpf:ON006_11435"/>